<keyword evidence="1" id="KW-1133">Transmembrane helix</keyword>
<dbReference type="OrthoDB" id="5368708at2"/>
<protein>
    <submittedName>
        <fullName evidence="2">Uncharacterized protein</fullName>
    </submittedName>
</protein>
<dbReference type="Proteomes" id="UP000252669">
    <property type="component" value="Unassembled WGS sequence"/>
</dbReference>
<keyword evidence="3" id="KW-1185">Reference proteome</keyword>
<keyword evidence="1" id="KW-0472">Membrane</keyword>
<evidence type="ECO:0000313" key="3">
    <source>
        <dbReference type="Proteomes" id="UP000252669"/>
    </source>
</evidence>
<name>A0A366MVE2_9BACT</name>
<feature type="transmembrane region" description="Helical" evidence="1">
    <location>
        <begin position="6"/>
        <end position="25"/>
    </location>
</feature>
<dbReference type="RefSeq" id="WP_113892481.1">
    <property type="nucleotide sequence ID" value="NZ_JANJGA010000002.1"/>
</dbReference>
<dbReference type="EMBL" id="PDKB01000001">
    <property type="protein sequence ID" value="RBQ30238.1"/>
    <property type="molecule type" value="Genomic_DNA"/>
</dbReference>
<dbReference type="AlphaFoldDB" id="A0A366MVE2"/>
<evidence type="ECO:0000313" key="2">
    <source>
        <dbReference type="EMBL" id="RBQ30238.1"/>
    </source>
</evidence>
<sequence>MLKYFWNTIIILIFFSVILISIALIKQEINQEKNILKTPITEKFQEVLTDTLKQNIEKYHNDILQNLEMTKQDIDKIITENVDKTFDELINNNVDKYLDFHYSVIGEYTELFAFTFGDMNKVINEKLLGKDFDKTINKLSQEIVNNSYLKIQRHLQDIEIIATKNVDLELNKNGLENLKLNIKENLETNLLDMKATILTTAIATKLAISISSKISAKLALKSAGKTATKLAASTTAASGGITCGIAAPLCGIAFGTITWFGTDAIVISADEYLNKDDFKQEIISSLNEVKLELKEQYKPLFTELEKISQNYQEKIKETKILEKRKVIDNF</sequence>
<evidence type="ECO:0000256" key="1">
    <source>
        <dbReference type="SAM" id="Phobius"/>
    </source>
</evidence>
<accession>A0A366MVE2</accession>
<reference evidence="2 3" key="1">
    <citation type="submission" date="2017-10" db="EMBL/GenBank/DDBJ databases">
        <title>Genomics of the genus Arcobacter.</title>
        <authorList>
            <person name="Perez-Cataluna A."/>
            <person name="Figueras M.J."/>
        </authorList>
    </citation>
    <scope>NUCLEOTIDE SEQUENCE [LARGE SCALE GENOMIC DNA]</scope>
    <source>
        <strain evidence="2 3">CECT 9230</strain>
    </source>
</reference>
<keyword evidence="1" id="KW-0812">Transmembrane</keyword>
<organism evidence="2 3">
    <name type="scientific">Aliarcobacter vitoriensis</name>
    <dbReference type="NCBI Taxonomy" id="2011099"/>
    <lineage>
        <taxon>Bacteria</taxon>
        <taxon>Pseudomonadati</taxon>
        <taxon>Campylobacterota</taxon>
        <taxon>Epsilonproteobacteria</taxon>
        <taxon>Campylobacterales</taxon>
        <taxon>Arcobacteraceae</taxon>
        <taxon>Aliarcobacter</taxon>
    </lineage>
</organism>
<comment type="caution">
    <text evidence="2">The sequence shown here is derived from an EMBL/GenBank/DDBJ whole genome shotgun (WGS) entry which is preliminary data.</text>
</comment>
<gene>
    <name evidence="2" type="ORF">CRU91_00925</name>
</gene>
<proteinExistence type="predicted"/>